<keyword evidence="11" id="KW-1185">Reference proteome</keyword>
<keyword evidence="4 10" id="KW-0808">Transferase</keyword>
<sequence>MPESALLLSLNRVRRATDRHLEAVAAWMDQRPMLLYGFLFVVYLLFALRSIASRPLWFDELFTFHIAQAPTLRELFRQLRALDLNPPLSYLLTRFSMHLFGANALGARIPETLAFFAAMVFLGRLVARRFGSLYGFAASTMLLASPTGDLFTEARPYALMVAALALAWWMTDGAAERLTAGRPALLHLGVLLLAGCTALLSQALAVPAWLLLIAVVLLFREWRQPRLIAATALPLLVTPVLRTFIAEHGHTIFPKSFLPTPTMVFAFYNARFVREEILLALTAVVLLAVAGFPALRGGSGWGLRRPDWAVALLWIGLPGMLMILFMVTRAAFFYRYGSVASLGVAAVATALLFRWTGGRRSAALIVAVLALLEGHALPGALLQLRHPARVLPVSLPCVPCQIAAEMHLPLVDSNGLTYVEMAHRESPETLANVFYLQDLNAAHTVAHASIFDHLDLVQQTFGLADRVVDASQFEQQHRRFVVYGSYTYPEQWLLRKLRQDGAHLELLHESTESYADQDTWLVELP</sequence>
<feature type="transmembrane region" description="Helical" evidence="8">
    <location>
        <begin position="362"/>
        <end position="382"/>
    </location>
</feature>
<dbReference type="InterPro" id="IPR050297">
    <property type="entry name" value="LipidA_mod_glycosyltrf_83"/>
</dbReference>
<feature type="transmembrane region" description="Helical" evidence="8">
    <location>
        <begin position="130"/>
        <end position="148"/>
    </location>
</feature>
<proteinExistence type="predicted"/>
<dbReference type="Pfam" id="PF13231">
    <property type="entry name" value="PMT_2"/>
    <property type="match status" value="1"/>
</dbReference>
<keyword evidence="6 8" id="KW-1133">Transmembrane helix</keyword>
<evidence type="ECO:0000313" key="11">
    <source>
        <dbReference type="Proteomes" id="UP001634747"/>
    </source>
</evidence>
<reference evidence="10 11" key="1">
    <citation type="submission" date="2024-12" db="EMBL/GenBank/DDBJ databases">
        <authorList>
            <person name="Lee Y."/>
        </authorList>
    </citation>
    <scope>NUCLEOTIDE SEQUENCE [LARGE SCALE GENOMIC DNA]</scope>
    <source>
        <strain evidence="10 11">03SUJ4</strain>
    </source>
</reference>
<evidence type="ECO:0000259" key="9">
    <source>
        <dbReference type="Pfam" id="PF13231"/>
    </source>
</evidence>
<feature type="domain" description="Glycosyltransferase RgtA/B/C/D-like" evidence="9">
    <location>
        <begin position="86"/>
        <end position="237"/>
    </location>
</feature>
<evidence type="ECO:0000256" key="8">
    <source>
        <dbReference type="SAM" id="Phobius"/>
    </source>
</evidence>
<feature type="transmembrane region" description="Helical" evidence="8">
    <location>
        <begin position="277"/>
        <end position="296"/>
    </location>
</feature>
<keyword evidence="7 8" id="KW-0472">Membrane</keyword>
<evidence type="ECO:0000256" key="6">
    <source>
        <dbReference type="ARBA" id="ARBA00022989"/>
    </source>
</evidence>
<feature type="transmembrane region" description="Helical" evidence="8">
    <location>
        <begin position="227"/>
        <end position="246"/>
    </location>
</feature>
<evidence type="ECO:0000256" key="3">
    <source>
        <dbReference type="ARBA" id="ARBA00022676"/>
    </source>
</evidence>
<keyword evidence="2" id="KW-1003">Cell membrane</keyword>
<evidence type="ECO:0000256" key="7">
    <source>
        <dbReference type="ARBA" id="ARBA00023136"/>
    </source>
</evidence>
<feature type="transmembrane region" description="Helical" evidence="8">
    <location>
        <begin position="339"/>
        <end position="356"/>
    </location>
</feature>
<evidence type="ECO:0000256" key="4">
    <source>
        <dbReference type="ARBA" id="ARBA00022679"/>
    </source>
</evidence>
<comment type="subcellular location">
    <subcellularLocation>
        <location evidence="1">Cell membrane</location>
        <topology evidence="1">Multi-pass membrane protein</topology>
    </subcellularLocation>
</comment>
<dbReference type="PANTHER" id="PTHR33908:SF3">
    <property type="entry name" value="UNDECAPRENYL PHOSPHATE-ALPHA-4-AMINO-4-DEOXY-L-ARABINOSE ARABINOSYL TRANSFERASE"/>
    <property type="match status" value="1"/>
</dbReference>
<keyword evidence="3 10" id="KW-0328">Glycosyltransferase</keyword>
<evidence type="ECO:0000256" key="1">
    <source>
        <dbReference type="ARBA" id="ARBA00004651"/>
    </source>
</evidence>
<dbReference type="GO" id="GO:0016757">
    <property type="term" value="F:glycosyltransferase activity"/>
    <property type="evidence" value="ECO:0007669"/>
    <property type="project" value="UniProtKB-KW"/>
</dbReference>
<evidence type="ECO:0000256" key="2">
    <source>
        <dbReference type="ARBA" id="ARBA00022475"/>
    </source>
</evidence>
<dbReference type="Proteomes" id="UP001634747">
    <property type="component" value="Unassembled WGS sequence"/>
</dbReference>
<comment type="caution">
    <text evidence="10">The sequence shown here is derived from an EMBL/GenBank/DDBJ whole genome shotgun (WGS) entry which is preliminary data.</text>
</comment>
<dbReference type="InterPro" id="IPR038731">
    <property type="entry name" value="RgtA/B/C-like"/>
</dbReference>
<evidence type="ECO:0000256" key="5">
    <source>
        <dbReference type="ARBA" id="ARBA00022692"/>
    </source>
</evidence>
<accession>A0ABW9KKJ6</accession>
<dbReference type="RefSeq" id="WP_263412647.1">
    <property type="nucleotide sequence ID" value="NZ_BAABBH010000001.1"/>
</dbReference>
<dbReference type="EC" id="2.4.-.-" evidence="10"/>
<name>A0ABW9KKJ6_9BACT</name>
<keyword evidence="5 8" id="KW-0812">Transmembrane</keyword>
<evidence type="ECO:0000313" key="10">
    <source>
        <dbReference type="EMBL" id="MFN2975843.1"/>
    </source>
</evidence>
<feature type="transmembrane region" description="Helical" evidence="8">
    <location>
        <begin position="206"/>
        <end position="222"/>
    </location>
</feature>
<feature type="transmembrane region" description="Helical" evidence="8">
    <location>
        <begin position="100"/>
        <end position="123"/>
    </location>
</feature>
<gene>
    <name evidence="10" type="ORF">ACK2TP_08715</name>
</gene>
<dbReference type="PANTHER" id="PTHR33908">
    <property type="entry name" value="MANNOSYLTRANSFERASE YKCB-RELATED"/>
    <property type="match status" value="1"/>
</dbReference>
<protein>
    <submittedName>
        <fullName evidence="10">ArnT family glycosyltransferase</fullName>
        <ecNumber evidence="10">2.4.-.-</ecNumber>
    </submittedName>
</protein>
<feature type="transmembrane region" description="Helical" evidence="8">
    <location>
        <begin position="33"/>
        <end position="52"/>
    </location>
</feature>
<organism evidence="10 11">
    <name type="scientific">Terriglobus aquaticus</name>
    <dbReference type="NCBI Taxonomy" id="940139"/>
    <lineage>
        <taxon>Bacteria</taxon>
        <taxon>Pseudomonadati</taxon>
        <taxon>Acidobacteriota</taxon>
        <taxon>Terriglobia</taxon>
        <taxon>Terriglobales</taxon>
        <taxon>Acidobacteriaceae</taxon>
        <taxon>Terriglobus</taxon>
    </lineage>
</organism>
<feature type="transmembrane region" description="Helical" evidence="8">
    <location>
        <begin position="308"/>
        <end position="327"/>
    </location>
</feature>
<dbReference type="EMBL" id="JBJYXY010000001">
    <property type="protein sequence ID" value="MFN2975843.1"/>
    <property type="molecule type" value="Genomic_DNA"/>
</dbReference>